<dbReference type="HOGENOM" id="CLU_033893_0_0_9"/>
<dbReference type="GO" id="GO:0016787">
    <property type="term" value="F:hydrolase activity"/>
    <property type="evidence" value="ECO:0007669"/>
    <property type="project" value="InterPro"/>
</dbReference>
<evidence type="ECO:0000256" key="2">
    <source>
        <dbReference type="ARBA" id="ARBA00009226"/>
    </source>
</evidence>
<sequence length="437" mass="47045">MDGMLSQDEINALLSGMGSGGDDAESTGTATVTDTPDNNSAEDSFTLTESEKDAVGEISNISMGTAATTLSSLLSQKVNITTPKVEVATWDDLSREYDRPCVMMQISYKEGLAGNNVLILKENDVKIITDLMMGGTGTANPDEPLSELHLSAIGEAMNQMMGSAATSMSSMFNRKIDISPPVANLVETYNELDEGMPAFLNKPFVKVAFKMQIGDLIDSEIMQLYPKEFAQELLNMFTPSSDDSSNSQPQPEPQPASQAPVQQPAPQAQPVQQPAPQAQSVQQPDMNMQQAGMMGQAVPQQGMAMQQGMPMQGMPYGYGMPMQGMMGQPMPMQGYAQPQDVNVAPAAFQPFATDVNPISQKENIELIKDVPLEVTVELGRTTKSIKDILEFAPGTIVELNKIAGESVDVLVNGKYVAKGEVVVIEESFGVRITEIIK</sequence>
<dbReference type="Pfam" id="PF01052">
    <property type="entry name" value="FliMN_C"/>
    <property type="match status" value="1"/>
</dbReference>
<evidence type="ECO:0000313" key="10">
    <source>
        <dbReference type="EMBL" id="ACR71831.1"/>
    </source>
</evidence>
<gene>
    <name evidence="10" type="ordered locus">EUBELI_00823</name>
</gene>
<dbReference type="PANTHER" id="PTHR43484:SF1">
    <property type="entry name" value="FLAGELLAR MOTOR SWITCH PROTEIN FLIN"/>
    <property type="match status" value="1"/>
</dbReference>
<dbReference type="RefSeq" id="WP_012739067.1">
    <property type="nucleotide sequence ID" value="NC_012778.1"/>
</dbReference>
<evidence type="ECO:0000256" key="3">
    <source>
        <dbReference type="ARBA" id="ARBA00022475"/>
    </source>
</evidence>
<keyword evidence="10" id="KW-0969">Cilium</keyword>
<feature type="region of interest" description="Disordered" evidence="7">
    <location>
        <begin position="237"/>
        <end position="286"/>
    </location>
</feature>
<keyword evidence="5" id="KW-0283">Flagellar rotation</keyword>
<evidence type="ECO:0000256" key="6">
    <source>
        <dbReference type="ARBA" id="ARBA00023136"/>
    </source>
</evidence>
<organism evidence="10 11">
    <name type="scientific">Lachnospira eligens (strain ATCC 27750 / DSM 3376 / VPI C15-48 / C15-B4)</name>
    <name type="common">Eubacterium eligens</name>
    <dbReference type="NCBI Taxonomy" id="515620"/>
    <lineage>
        <taxon>Bacteria</taxon>
        <taxon>Bacillati</taxon>
        <taxon>Bacillota</taxon>
        <taxon>Clostridia</taxon>
        <taxon>Lachnospirales</taxon>
        <taxon>Lachnospiraceae</taxon>
        <taxon>Lachnospira</taxon>
    </lineage>
</organism>
<evidence type="ECO:0000256" key="7">
    <source>
        <dbReference type="SAM" id="MobiDB-lite"/>
    </source>
</evidence>
<feature type="compositionally biased region" description="Polar residues" evidence="7">
    <location>
        <begin position="237"/>
        <end position="246"/>
    </location>
</feature>
<dbReference type="GO" id="GO:0006935">
    <property type="term" value="P:chemotaxis"/>
    <property type="evidence" value="ECO:0007669"/>
    <property type="project" value="UniProtKB-KW"/>
</dbReference>
<feature type="domain" description="Flagellar motor switch protein FliN-like C-terminal" evidence="8">
    <location>
        <begin position="366"/>
        <end position="436"/>
    </location>
</feature>
<feature type="region of interest" description="Disordered" evidence="7">
    <location>
        <begin position="13"/>
        <end position="45"/>
    </location>
</feature>
<dbReference type="InterPro" id="IPR028976">
    <property type="entry name" value="CheC-like_sf"/>
</dbReference>
<protein>
    <submittedName>
        <fullName evidence="10">Flagellar motor switch protein FliN/FliY</fullName>
    </submittedName>
</protein>
<dbReference type="InterPro" id="IPR007597">
    <property type="entry name" value="CheC"/>
</dbReference>
<evidence type="ECO:0000259" key="9">
    <source>
        <dbReference type="Pfam" id="PF04509"/>
    </source>
</evidence>
<dbReference type="PANTHER" id="PTHR43484">
    <property type="match status" value="1"/>
</dbReference>
<dbReference type="InterPro" id="IPR001172">
    <property type="entry name" value="FliN_T3SS_HrcQb"/>
</dbReference>
<feature type="compositionally biased region" description="Low complexity" evidence="7">
    <location>
        <begin position="255"/>
        <end position="286"/>
    </location>
</feature>
<dbReference type="NCBIfam" id="NF005995">
    <property type="entry name" value="PRK08119.1"/>
    <property type="match status" value="1"/>
</dbReference>
<dbReference type="GO" id="GO:0071973">
    <property type="term" value="P:bacterial-type flagellum-dependent cell motility"/>
    <property type="evidence" value="ECO:0007669"/>
    <property type="project" value="InterPro"/>
</dbReference>
<dbReference type="InterPro" id="IPR001543">
    <property type="entry name" value="FliN-like_C"/>
</dbReference>
<dbReference type="Gene3D" id="3.40.1550.10">
    <property type="entry name" value="CheC-like"/>
    <property type="match status" value="1"/>
</dbReference>
<keyword evidence="3" id="KW-1003">Cell membrane</keyword>
<accession>C4Z5H2</accession>
<dbReference type="AlphaFoldDB" id="C4Z5H2"/>
<feature type="domain" description="CheC-like protein" evidence="9">
    <location>
        <begin position="148"/>
        <end position="184"/>
    </location>
</feature>
<dbReference type="EMBL" id="CP001104">
    <property type="protein sequence ID" value="ACR71831.1"/>
    <property type="molecule type" value="Genomic_DNA"/>
</dbReference>
<name>C4Z5H2_LACE2</name>
<dbReference type="SUPFAM" id="SSF103039">
    <property type="entry name" value="CheC-like"/>
    <property type="match status" value="1"/>
</dbReference>
<dbReference type="Proteomes" id="UP000001476">
    <property type="component" value="Chromosome"/>
</dbReference>
<dbReference type="Gene3D" id="2.30.330.10">
    <property type="entry name" value="SpoA-like"/>
    <property type="match status" value="1"/>
</dbReference>
<evidence type="ECO:0000256" key="4">
    <source>
        <dbReference type="ARBA" id="ARBA00022500"/>
    </source>
</evidence>
<reference evidence="10 11" key="1">
    <citation type="journal article" date="2009" name="Proc. Natl. Acad. Sci. U.S.A.">
        <title>Characterizing a model human gut microbiota composed of members of its two dominant bacterial phyla.</title>
        <authorList>
            <person name="Mahowald M.A."/>
            <person name="Rey F.E."/>
            <person name="Seedorf H."/>
            <person name="Turnbaugh P.J."/>
            <person name="Fulton R.S."/>
            <person name="Wollam A."/>
            <person name="Shah N."/>
            <person name="Wang C."/>
            <person name="Magrini V."/>
            <person name="Wilson R.K."/>
            <person name="Cantarel B.L."/>
            <person name="Coutinho P.M."/>
            <person name="Henrissat B."/>
            <person name="Crock L.W."/>
            <person name="Russell A."/>
            <person name="Verberkmoes N.C."/>
            <person name="Hettich R.L."/>
            <person name="Gordon J.I."/>
        </authorList>
    </citation>
    <scope>NUCLEOTIDE SEQUENCE [LARGE SCALE GENOMIC DNA]</scope>
    <source>
        <strain evidence="11">ATCC 27750 / DSM 3376 / VPI C15-48 / C15-B4</strain>
    </source>
</reference>
<comment type="similarity">
    <text evidence="2">Belongs to the FliN/MopA/SpaO family.</text>
</comment>
<dbReference type="eggNOG" id="COG1776">
    <property type="taxonomic scope" value="Bacteria"/>
</dbReference>
<proteinExistence type="inferred from homology"/>
<dbReference type="GO" id="GO:0005886">
    <property type="term" value="C:plasma membrane"/>
    <property type="evidence" value="ECO:0007669"/>
    <property type="project" value="UniProtKB-SubCell"/>
</dbReference>
<dbReference type="InterPro" id="IPR036429">
    <property type="entry name" value="SpoA-like_sf"/>
</dbReference>
<dbReference type="InterPro" id="IPR012826">
    <property type="entry name" value="FliN"/>
</dbReference>
<keyword evidence="10" id="KW-0282">Flagellum</keyword>
<dbReference type="GO" id="GO:0003774">
    <property type="term" value="F:cytoskeletal motor activity"/>
    <property type="evidence" value="ECO:0007669"/>
    <property type="project" value="InterPro"/>
</dbReference>
<keyword evidence="10" id="KW-0966">Cell projection</keyword>
<dbReference type="GO" id="GO:0009425">
    <property type="term" value="C:bacterial-type flagellum basal body"/>
    <property type="evidence" value="ECO:0007669"/>
    <property type="project" value="InterPro"/>
</dbReference>
<dbReference type="GeneID" id="41355561"/>
<dbReference type="eggNOG" id="COG1886">
    <property type="taxonomic scope" value="Bacteria"/>
</dbReference>
<keyword evidence="4" id="KW-0145">Chemotaxis</keyword>
<comment type="subcellular location">
    <subcellularLocation>
        <location evidence="1">Cell membrane</location>
        <topology evidence="1">Peripheral membrane protein</topology>
        <orientation evidence="1">Cytoplasmic side</orientation>
    </subcellularLocation>
</comment>
<dbReference type="CDD" id="cd17907">
    <property type="entry name" value="FliY_FliN-Y"/>
    <property type="match status" value="1"/>
</dbReference>
<keyword evidence="6" id="KW-0472">Membrane</keyword>
<keyword evidence="11" id="KW-1185">Reference proteome</keyword>
<feature type="domain" description="CheC-like protein" evidence="9">
    <location>
        <begin position="51"/>
        <end position="86"/>
    </location>
</feature>
<dbReference type="STRING" id="515620.EUBELI_00823"/>
<dbReference type="PRINTS" id="PR00956">
    <property type="entry name" value="FLGMOTORFLIN"/>
</dbReference>
<dbReference type="NCBIfam" id="TIGR02480">
    <property type="entry name" value="fliN"/>
    <property type="match status" value="1"/>
</dbReference>
<evidence type="ECO:0000259" key="8">
    <source>
        <dbReference type="Pfam" id="PF01052"/>
    </source>
</evidence>
<feature type="compositionally biased region" description="Polar residues" evidence="7">
    <location>
        <begin position="26"/>
        <end position="45"/>
    </location>
</feature>
<evidence type="ECO:0000313" key="11">
    <source>
        <dbReference type="Proteomes" id="UP000001476"/>
    </source>
</evidence>
<evidence type="ECO:0000256" key="1">
    <source>
        <dbReference type="ARBA" id="ARBA00004413"/>
    </source>
</evidence>
<dbReference type="SUPFAM" id="SSF101801">
    <property type="entry name" value="Surface presentation of antigens (SPOA)"/>
    <property type="match status" value="1"/>
</dbReference>
<evidence type="ECO:0000256" key="5">
    <source>
        <dbReference type="ARBA" id="ARBA00022779"/>
    </source>
</evidence>
<dbReference type="Pfam" id="PF04509">
    <property type="entry name" value="CheC"/>
    <property type="match status" value="2"/>
</dbReference>
<dbReference type="KEGG" id="eel:EUBELI_00823"/>
<dbReference type="InterPro" id="IPR051469">
    <property type="entry name" value="FliN/MopA/SpaO"/>
</dbReference>